<dbReference type="PANTHER" id="PTHR20208:SF10">
    <property type="entry name" value="STRUCTURE-SPECIFIC ENDONUCLEASE SUBUNIT SLX1"/>
    <property type="match status" value="1"/>
</dbReference>
<keyword evidence="3 8" id="KW-0227">DNA damage</keyword>
<comment type="cofactor">
    <cofactor evidence="8">
        <name>a divalent metal cation</name>
        <dbReference type="ChEBI" id="CHEBI:60240"/>
    </cofactor>
</comment>
<feature type="compositionally biased region" description="Polar residues" evidence="9">
    <location>
        <begin position="370"/>
        <end position="380"/>
    </location>
</feature>
<feature type="region of interest" description="Disordered" evidence="9">
    <location>
        <begin position="196"/>
        <end position="234"/>
    </location>
</feature>
<comment type="similarity">
    <text evidence="8">Belongs to the SLX1 family.</text>
</comment>
<reference evidence="12" key="1">
    <citation type="submission" date="2024-06" db="EMBL/GenBank/DDBJ databases">
        <authorList>
            <person name="Ryan C."/>
        </authorList>
    </citation>
    <scope>NUCLEOTIDE SEQUENCE [LARGE SCALE GENOMIC DNA]</scope>
</reference>
<evidence type="ECO:0000256" key="8">
    <source>
        <dbReference type="HAMAP-Rule" id="MF_03100"/>
    </source>
</evidence>
<evidence type="ECO:0000256" key="2">
    <source>
        <dbReference type="ARBA" id="ARBA00022759"/>
    </source>
</evidence>
<dbReference type="GO" id="GO:0033557">
    <property type="term" value="C:Slx1-Slx4 complex"/>
    <property type="evidence" value="ECO:0007669"/>
    <property type="project" value="UniProtKB-UniRule"/>
</dbReference>
<dbReference type="FunFam" id="3.40.1440.10:FF:000005">
    <property type="entry name" value="Structure-specific endonuclease subunit SLX1 homolog"/>
    <property type="match status" value="1"/>
</dbReference>
<feature type="region of interest" description="Disordered" evidence="9">
    <location>
        <begin position="437"/>
        <end position="467"/>
    </location>
</feature>
<evidence type="ECO:0000256" key="5">
    <source>
        <dbReference type="ARBA" id="ARBA00023172"/>
    </source>
</evidence>
<reference evidence="11 12" key="2">
    <citation type="submission" date="2024-10" db="EMBL/GenBank/DDBJ databases">
        <authorList>
            <person name="Ryan C."/>
        </authorList>
    </citation>
    <scope>NUCLEOTIDE SEQUENCE [LARGE SCALE GENOMIC DNA]</scope>
</reference>
<accession>A0ABC9G9B3</accession>
<evidence type="ECO:0000256" key="4">
    <source>
        <dbReference type="ARBA" id="ARBA00022801"/>
    </source>
</evidence>
<comment type="function">
    <text evidence="8">Catalytic subunit of a heterodimeric structure-specific endonuclease that resolves DNA secondary structures generated during DNA repair and recombination. Has endonuclease activity towards branched DNA substrates, introducing single-strand cuts in duplex DNA close to junctions with ss-DNA.</text>
</comment>
<dbReference type="GO" id="GO:0006281">
    <property type="term" value="P:DNA repair"/>
    <property type="evidence" value="ECO:0007669"/>
    <property type="project" value="UniProtKB-UniRule"/>
</dbReference>
<feature type="compositionally biased region" description="Basic and acidic residues" evidence="9">
    <location>
        <begin position="294"/>
        <end position="303"/>
    </location>
</feature>
<dbReference type="Pfam" id="PF01541">
    <property type="entry name" value="GIY-YIG"/>
    <property type="match status" value="1"/>
</dbReference>
<dbReference type="CDD" id="cd10455">
    <property type="entry name" value="GIY-YIG_SLX1"/>
    <property type="match status" value="1"/>
</dbReference>
<feature type="domain" description="GIY-YIG" evidence="10">
    <location>
        <begin position="46"/>
        <end position="131"/>
    </location>
</feature>
<proteinExistence type="inferred from homology"/>
<dbReference type="EC" id="3.1.-.-" evidence="8"/>
<keyword evidence="12" id="KW-1185">Reference proteome</keyword>
<protein>
    <recommendedName>
        <fullName evidence="8">Structure-specific endonuclease subunit SLX1 homolog</fullName>
        <ecNumber evidence="8">3.1.-.-</ecNumber>
    </recommendedName>
</protein>
<evidence type="ECO:0000313" key="12">
    <source>
        <dbReference type="Proteomes" id="UP001497457"/>
    </source>
</evidence>
<feature type="compositionally biased region" description="Basic and acidic residues" evidence="9">
    <location>
        <begin position="23"/>
        <end position="32"/>
    </location>
</feature>
<dbReference type="PANTHER" id="PTHR20208">
    <property type="entry name" value="STRUCTURE-SPECIFIC ENDONUCLEASE SUBUNIT SLX1"/>
    <property type="match status" value="1"/>
</dbReference>
<keyword evidence="2 8" id="KW-0255">Endonuclease</keyword>
<dbReference type="EMBL" id="OZ075118">
    <property type="protein sequence ID" value="CAL5089456.1"/>
    <property type="molecule type" value="Genomic_DNA"/>
</dbReference>
<dbReference type="PROSITE" id="PS50164">
    <property type="entry name" value="GIY_YIG"/>
    <property type="match status" value="1"/>
</dbReference>
<feature type="region of interest" description="Disordered" evidence="9">
    <location>
        <begin position="350"/>
        <end position="384"/>
    </location>
</feature>
<dbReference type="HAMAP" id="MF_03100">
    <property type="entry name" value="Endonuc_su_Slx1"/>
    <property type="match status" value="1"/>
</dbReference>
<dbReference type="GO" id="GO:0004520">
    <property type="term" value="F:DNA endonuclease activity"/>
    <property type="evidence" value="ECO:0007669"/>
    <property type="project" value="UniProtKB-UniRule"/>
</dbReference>
<evidence type="ECO:0000256" key="7">
    <source>
        <dbReference type="ARBA" id="ARBA00023242"/>
    </source>
</evidence>
<evidence type="ECO:0000256" key="9">
    <source>
        <dbReference type="SAM" id="MobiDB-lite"/>
    </source>
</evidence>
<evidence type="ECO:0000313" key="11">
    <source>
        <dbReference type="EMBL" id="CAL5089456.1"/>
    </source>
</evidence>
<dbReference type="AlphaFoldDB" id="A0ABC9G9B3"/>
<dbReference type="GO" id="GO:0016787">
    <property type="term" value="F:hydrolase activity"/>
    <property type="evidence" value="ECO:0007669"/>
    <property type="project" value="UniProtKB-KW"/>
</dbReference>
<organism evidence="11 12">
    <name type="scientific">Urochloa decumbens</name>
    <dbReference type="NCBI Taxonomy" id="240449"/>
    <lineage>
        <taxon>Eukaryota</taxon>
        <taxon>Viridiplantae</taxon>
        <taxon>Streptophyta</taxon>
        <taxon>Embryophyta</taxon>
        <taxon>Tracheophyta</taxon>
        <taxon>Spermatophyta</taxon>
        <taxon>Magnoliopsida</taxon>
        <taxon>Liliopsida</taxon>
        <taxon>Poales</taxon>
        <taxon>Poaceae</taxon>
        <taxon>PACMAD clade</taxon>
        <taxon>Panicoideae</taxon>
        <taxon>Panicodae</taxon>
        <taxon>Paniceae</taxon>
        <taxon>Melinidinae</taxon>
        <taxon>Urochloa</taxon>
    </lineage>
</organism>
<feature type="region of interest" description="Disordered" evidence="9">
    <location>
        <begin position="260"/>
        <end position="329"/>
    </location>
</feature>
<keyword evidence="1 8" id="KW-0540">Nuclease</keyword>
<dbReference type="InterPro" id="IPR027520">
    <property type="entry name" value="Slx1"/>
</dbReference>
<keyword evidence="6 8" id="KW-0234">DNA repair</keyword>
<dbReference type="Proteomes" id="UP001497457">
    <property type="component" value="Chromosome 8b"/>
</dbReference>
<evidence type="ECO:0000256" key="3">
    <source>
        <dbReference type="ARBA" id="ARBA00022763"/>
    </source>
</evidence>
<gene>
    <name evidence="11" type="ORF">URODEC1_LOCUS113364</name>
</gene>
<keyword evidence="5 8" id="KW-0233">DNA recombination</keyword>
<dbReference type="InterPro" id="IPR035901">
    <property type="entry name" value="GIY-YIG_endonuc_sf"/>
</dbReference>
<evidence type="ECO:0000256" key="6">
    <source>
        <dbReference type="ARBA" id="ARBA00023204"/>
    </source>
</evidence>
<evidence type="ECO:0000256" key="1">
    <source>
        <dbReference type="ARBA" id="ARBA00022722"/>
    </source>
</evidence>
<comment type="subcellular location">
    <subcellularLocation>
        <location evidence="8">Nucleus</location>
    </subcellularLocation>
</comment>
<dbReference type="InterPro" id="IPR000305">
    <property type="entry name" value="GIY-YIG_endonuc"/>
</dbReference>
<dbReference type="InterPro" id="IPR050381">
    <property type="entry name" value="SLX1_endonuclease"/>
</dbReference>
<name>A0ABC9G9B3_9POAL</name>
<keyword evidence="7 8" id="KW-0539">Nucleus</keyword>
<dbReference type="GO" id="GO:0006310">
    <property type="term" value="P:DNA recombination"/>
    <property type="evidence" value="ECO:0007669"/>
    <property type="project" value="UniProtKB-UniRule"/>
</dbReference>
<evidence type="ECO:0000259" key="10">
    <source>
        <dbReference type="PROSITE" id="PS50164"/>
    </source>
</evidence>
<comment type="subunit">
    <text evidence="8">Forms a heterodimer with a member of the SLX4 family.</text>
</comment>
<sequence length="505" mass="56599">MARRGAWRPRRKKVSPPAADGDAADRGDEGARPPRKGQGAGGAGGGFFCCYLLRSLCPRSKSRTYIGFTVNPRRRIRQHNGEIASGASQTRRGRPWEMVLCIYGFPSNVAALKFEWAWQHPTESFAVRKAAAEFKSLGGIGNKVKLAYTMLNLPSWDNLNLTVNFFSSKNTKFTAGCPPLPSQMKTVVCAMEDLQCSSEGPSSEDDDFSQEFQGHQEPSESDLPLPDDHPEHCWQELSDSPFRYDHSEYCWQQPSDSPLRYDHSDHSWQQPSDSPLRYDHSEHHSWQQPSDSPLRYDHSEHHSWQQPADSPLRYNHSEDHSWQQPADSPLRYDHSEHCWQQLSDSPLQYDHSEQHCWQRPSSDEDEQSGHCFQQPSSDQGQPMVGQTRIAGPVVEEDSIGELAPRKCSEILDARTEFDGPRTSPRCSLSLSGDDCGTAMEDEPGDLSPLLFNTGSDGGDGHTLNESDVVDLVTPPPVCRLRRRGCVDSICPKIIDLTSSPIVIQL</sequence>
<feature type="compositionally biased region" description="Basic and acidic residues" evidence="9">
    <location>
        <begin position="276"/>
        <end position="285"/>
    </location>
</feature>
<keyword evidence="4 8" id="KW-0378">Hydrolase</keyword>
<feature type="compositionally biased region" description="Basic residues" evidence="9">
    <location>
        <begin position="1"/>
        <end position="14"/>
    </location>
</feature>
<dbReference type="Gene3D" id="3.40.1440.10">
    <property type="entry name" value="GIY-YIG endonuclease"/>
    <property type="match status" value="1"/>
</dbReference>
<comment type="caution">
    <text evidence="8">Lacks conserved residue(s) required for the propagation of feature annotation.</text>
</comment>
<feature type="region of interest" description="Disordered" evidence="9">
    <location>
        <begin position="1"/>
        <end position="41"/>
    </location>
</feature>